<comment type="caution">
    <text evidence="1">The sequence shown here is derived from an EMBL/GenBank/DDBJ whole genome shotgun (WGS) entry which is preliminary data.</text>
</comment>
<name>A0A369KG68_HYPMA</name>
<dbReference type="InParanoid" id="A0A369KG68"/>
<reference evidence="1" key="1">
    <citation type="submission" date="2018-04" db="EMBL/GenBank/DDBJ databases">
        <title>Whole genome sequencing of Hypsizygus marmoreus.</title>
        <authorList>
            <person name="Choi I.-G."/>
            <person name="Min B."/>
            <person name="Kim J.-G."/>
            <person name="Kim S."/>
            <person name="Oh Y.-L."/>
            <person name="Kong W.-S."/>
            <person name="Park H."/>
            <person name="Jeong J."/>
            <person name="Song E.-S."/>
        </authorList>
    </citation>
    <scope>NUCLEOTIDE SEQUENCE [LARGE SCALE GENOMIC DNA]</scope>
    <source>
        <strain evidence="1">51987-8</strain>
    </source>
</reference>
<dbReference type="Proteomes" id="UP000076154">
    <property type="component" value="Unassembled WGS sequence"/>
</dbReference>
<protein>
    <submittedName>
        <fullName evidence="1">Uncharacterized protein</fullName>
    </submittedName>
</protein>
<evidence type="ECO:0000313" key="1">
    <source>
        <dbReference type="EMBL" id="RDB30734.1"/>
    </source>
</evidence>
<proteinExistence type="predicted"/>
<dbReference type="AlphaFoldDB" id="A0A369KG68"/>
<dbReference type="EMBL" id="LUEZ02000004">
    <property type="protein sequence ID" value="RDB30734.1"/>
    <property type="molecule type" value="Genomic_DNA"/>
</dbReference>
<sequence>MRKLILNNRILDHVVCTWTSDCWDLSERTGEHCLQPDLSMLRMGQNVICHSDVISPLRNLLGVALRRDAHCSFDPSSTTRILS</sequence>
<gene>
    <name evidence="1" type="ORF">Hypma_005881</name>
</gene>
<organism evidence="1 2">
    <name type="scientific">Hypsizygus marmoreus</name>
    <name type="common">White beech mushroom</name>
    <name type="synonym">Agaricus marmoreus</name>
    <dbReference type="NCBI Taxonomy" id="39966"/>
    <lineage>
        <taxon>Eukaryota</taxon>
        <taxon>Fungi</taxon>
        <taxon>Dikarya</taxon>
        <taxon>Basidiomycota</taxon>
        <taxon>Agaricomycotina</taxon>
        <taxon>Agaricomycetes</taxon>
        <taxon>Agaricomycetidae</taxon>
        <taxon>Agaricales</taxon>
        <taxon>Tricholomatineae</taxon>
        <taxon>Lyophyllaceae</taxon>
        <taxon>Hypsizygus</taxon>
    </lineage>
</organism>
<keyword evidence="2" id="KW-1185">Reference proteome</keyword>
<accession>A0A369KG68</accession>
<evidence type="ECO:0000313" key="2">
    <source>
        <dbReference type="Proteomes" id="UP000076154"/>
    </source>
</evidence>